<keyword evidence="1" id="KW-0472">Membrane</keyword>
<proteinExistence type="predicted"/>
<evidence type="ECO:0000256" key="1">
    <source>
        <dbReference type="SAM" id="Phobius"/>
    </source>
</evidence>
<feature type="transmembrane region" description="Helical" evidence="1">
    <location>
        <begin position="68"/>
        <end position="89"/>
    </location>
</feature>
<dbReference type="Proteomes" id="UP000318141">
    <property type="component" value="Unassembled WGS sequence"/>
</dbReference>
<organism evidence="2 3">
    <name type="scientific">Cupriavidus gilardii J11</name>
    <dbReference type="NCBI Taxonomy" id="936133"/>
    <lineage>
        <taxon>Bacteria</taxon>
        <taxon>Pseudomonadati</taxon>
        <taxon>Pseudomonadota</taxon>
        <taxon>Betaproteobacteria</taxon>
        <taxon>Burkholderiales</taxon>
        <taxon>Burkholderiaceae</taxon>
        <taxon>Cupriavidus</taxon>
    </lineage>
</organism>
<protein>
    <submittedName>
        <fullName evidence="2">Uncharacterized protein</fullName>
    </submittedName>
</protein>
<evidence type="ECO:0000313" key="3">
    <source>
        <dbReference type="Proteomes" id="UP000318141"/>
    </source>
</evidence>
<gene>
    <name evidence="2" type="ORF">L602_000300001800</name>
</gene>
<evidence type="ECO:0000313" key="2">
    <source>
        <dbReference type="EMBL" id="TWG83965.1"/>
    </source>
</evidence>
<name>A0A562BFM9_9BURK</name>
<dbReference type="AlphaFoldDB" id="A0A562BFM9"/>
<comment type="caution">
    <text evidence="2">The sequence shown here is derived from an EMBL/GenBank/DDBJ whole genome shotgun (WGS) entry which is preliminary data.</text>
</comment>
<keyword evidence="1" id="KW-0812">Transmembrane</keyword>
<dbReference type="EMBL" id="VLJN01000023">
    <property type="protein sequence ID" value="TWG83965.1"/>
    <property type="molecule type" value="Genomic_DNA"/>
</dbReference>
<sequence length="96" mass="10162">MQIPVSASNTAGPSVPRVCATADPTHPTDLAMACAPRVQLVDEAPGDWSSCLKALHGVRRCLTYTTGIALHTAAVVALGFPLGPLVWWLSPWRSAR</sequence>
<accession>A0A562BFM9</accession>
<keyword evidence="1" id="KW-1133">Transmembrane helix</keyword>
<reference evidence="2 3" key="1">
    <citation type="submission" date="2019-07" db="EMBL/GenBank/DDBJ databases">
        <title>Genome sequencing of lignin-degrading bacterial isolates.</title>
        <authorList>
            <person name="Gladden J."/>
        </authorList>
    </citation>
    <scope>NUCLEOTIDE SEQUENCE [LARGE SCALE GENOMIC DNA]</scope>
    <source>
        <strain evidence="2 3">J11</strain>
    </source>
</reference>
<keyword evidence="3" id="KW-1185">Reference proteome</keyword>